<evidence type="ECO:0000313" key="8">
    <source>
        <dbReference type="EMBL" id="KAK9816501.1"/>
    </source>
</evidence>
<evidence type="ECO:0000256" key="5">
    <source>
        <dbReference type="ARBA" id="ARBA00022989"/>
    </source>
</evidence>
<keyword evidence="4" id="KW-0735">Signal-anchor</keyword>
<keyword evidence="6" id="KW-0472">Membrane</keyword>
<dbReference type="EMBL" id="JALJOR010000005">
    <property type="protein sequence ID" value="KAK9816501.1"/>
    <property type="molecule type" value="Genomic_DNA"/>
</dbReference>
<dbReference type="Gene3D" id="3.90.550.50">
    <property type="match status" value="1"/>
</dbReference>
<comment type="similarity">
    <text evidence="2">Belongs to the glycosyltransferase 31 family. Beta3-Gal-T subfamily.</text>
</comment>
<reference evidence="8 9" key="1">
    <citation type="journal article" date="2024" name="Nat. Commun.">
        <title>Phylogenomics reveals the evolutionary origins of lichenization in chlorophyte algae.</title>
        <authorList>
            <person name="Puginier C."/>
            <person name="Libourel C."/>
            <person name="Otte J."/>
            <person name="Skaloud P."/>
            <person name="Haon M."/>
            <person name="Grisel S."/>
            <person name="Petersen M."/>
            <person name="Berrin J.G."/>
            <person name="Delaux P.M."/>
            <person name="Dal Grande F."/>
            <person name="Keller J."/>
        </authorList>
    </citation>
    <scope>NUCLEOTIDE SEQUENCE [LARGE SCALE GENOMIC DNA]</scope>
    <source>
        <strain evidence="8 9">SAG 2043</strain>
    </source>
</reference>
<evidence type="ECO:0008006" key="10">
    <source>
        <dbReference type="Google" id="ProtNLM"/>
    </source>
</evidence>
<name>A0AAW1Q3S9_9CHLO</name>
<sequence length="431" mass="47207">MLSIQQAAAAAKVITQPQQLSQAAAKYTRADLLVVMPTSHDRLALVEASRRWRRGIRTFVLADKPLSPTLMDKARLHRETWSTYRDIETPGLTIGPRSGDLRAAMVPFVANFTFGANSYKWMLYGDDDTVFFIDNILAVLNTMDHTVPYLISDALWFPEGGNGTKLHPNREAPRCLPCKYKDELLDEGSCPGHSGFIAPKGCPCSPPLIFNGNWAGGEPKMKDGRGVFDRKVGDFVSRPGDWHSPYPGWWYMVHGGAGAIISSAAMLQGSYAQLENYITTHPPQSGDAMFTKAMWYQLAVAPTDPGYGFCRAHIQMFDPGYKGPRAPGPEDAGSADKGADPTGTIGRLETALAGTGCDDICHDQLKHTLTVHVRSRYAATELFGGAAADAAQDGPPKFRAAVHLIEQLSILGEQYVNKQRSTSHYIPLWHD</sequence>
<dbReference type="Proteomes" id="UP001489004">
    <property type="component" value="Unassembled WGS sequence"/>
</dbReference>
<evidence type="ECO:0000256" key="1">
    <source>
        <dbReference type="ARBA" id="ARBA00004606"/>
    </source>
</evidence>
<evidence type="ECO:0000256" key="7">
    <source>
        <dbReference type="SAM" id="MobiDB-lite"/>
    </source>
</evidence>
<evidence type="ECO:0000313" key="9">
    <source>
        <dbReference type="Proteomes" id="UP001489004"/>
    </source>
</evidence>
<evidence type="ECO:0000256" key="3">
    <source>
        <dbReference type="ARBA" id="ARBA00022692"/>
    </source>
</evidence>
<evidence type="ECO:0000256" key="6">
    <source>
        <dbReference type="ARBA" id="ARBA00023136"/>
    </source>
</evidence>
<keyword evidence="5" id="KW-1133">Transmembrane helix</keyword>
<accession>A0AAW1Q3S9</accession>
<protein>
    <recommendedName>
        <fullName evidence="10">Hexosyltransferase</fullName>
    </recommendedName>
</protein>
<dbReference type="GO" id="GO:0016020">
    <property type="term" value="C:membrane"/>
    <property type="evidence" value="ECO:0007669"/>
    <property type="project" value="UniProtKB-SubCell"/>
</dbReference>
<keyword evidence="9" id="KW-1185">Reference proteome</keyword>
<evidence type="ECO:0000256" key="2">
    <source>
        <dbReference type="ARBA" id="ARBA00006462"/>
    </source>
</evidence>
<proteinExistence type="inferred from homology"/>
<comment type="subcellular location">
    <subcellularLocation>
        <location evidence="1">Membrane</location>
        <topology evidence="1">Single-pass type II membrane protein</topology>
    </subcellularLocation>
</comment>
<dbReference type="InterPro" id="IPR026050">
    <property type="entry name" value="C1GALT1/C1GALT1_chp1"/>
</dbReference>
<dbReference type="PANTHER" id="PTHR23033">
    <property type="entry name" value="BETA1,3-GALACTOSYLTRANSFERASE"/>
    <property type="match status" value="1"/>
</dbReference>
<dbReference type="PANTHER" id="PTHR23033:SF50">
    <property type="entry name" value="HEXOSYLTRANSFERASE"/>
    <property type="match status" value="1"/>
</dbReference>
<evidence type="ECO:0000256" key="4">
    <source>
        <dbReference type="ARBA" id="ARBA00022968"/>
    </source>
</evidence>
<dbReference type="AlphaFoldDB" id="A0AAW1Q3S9"/>
<comment type="caution">
    <text evidence="8">The sequence shown here is derived from an EMBL/GenBank/DDBJ whole genome shotgun (WGS) entry which is preliminary data.</text>
</comment>
<keyword evidence="3" id="KW-0812">Transmembrane</keyword>
<feature type="region of interest" description="Disordered" evidence="7">
    <location>
        <begin position="321"/>
        <end position="342"/>
    </location>
</feature>
<organism evidence="8 9">
    <name type="scientific">[Myrmecia] bisecta</name>
    <dbReference type="NCBI Taxonomy" id="41462"/>
    <lineage>
        <taxon>Eukaryota</taxon>
        <taxon>Viridiplantae</taxon>
        <taxon>Chlorophyta</taxon>
        <taxon>core chlorophytes</taxon>
        <taxon>Trebouxiophyceae</taxon>
        <taxon>Trebouxiales</taxon>
        <taxon>Trebouxiaceae</taxon>
        <taxon>Myrmecia</taxon>
    </lineage>
</organism>
<gene>
    <name evidence="8" type="ORF">WJX72_001161</name>
</gene>